<dbReference type="PRINTS" id="PR00032">
    <property type="entry name" value="HTHARAC"/>
</dbReference>
<accession>A0A8I0DSB5</accession>
<dbReference type="Pfam" id="PF12833">
    <property type="entry name" value="HTH_18"/>
    <property type="match status" value="1"/>
</dbReference>
<dbReference type="InterPro" id="IPR018060">
    <property type="entry name" value="HTH_AraC"/>
</dbReference>
<dbReference type="PANTHER" id="PTHR43280:SF10">
    <property type="entry name" value="REGULATORY PROTEIN POCR"/>
    <property type="match status" value="1"/>
</dbReference>
<feature type="domain" description="HTH araC/xylS-type" evidence="4">
    <location>
        <begin position="292"/>
        <end position="390"/>
    </location>
</feature>
<dbReference type="PANTHER" id="PTHR43280">
    <property type="entry name" value="ARAC-FAMILY TRANSCRIPTIONAL REGULATOR"/>
    <property type="match status" value="1"/>
</dbReference>
<dbReference type="InterPro" id="IPR009057">
    <property type="entry name" value="Homeodomain-like_sf"/>
</dbReference>
<evidence type="ECO:0000259" key="4">
    <source>
        <dbReference type="PROSITE" id="PS01124"/>
    </source>
</evidence>
<dbReference type="AlphaFoldDB" id="A0A8I0DSB5"/>
<evidence type="ECO:0000256" key="2">
    <source>
        <dbReference type="ARBA" id="ARBA00023125"/>
    </source>
</evidence>
<keyword evidence="1" id="KW-0805">Transcription regulation</keyword>
<proteinExistence type="predicted"/>
<evidence type="ECO:0000313" key="5">
    <source>
        <dbReference type="EMBL" id="MBC5651547.1"/>
    </source>
</evidence>
<evidence type="ECO:0000313" key="6">
    <source>
        <dbReference type="Proteomes" id="UP000652847"/>
    </source>
</evidence>
<dbReference type="InterPro" id="IPR020449">
    <property type="entry name" value="Tscrpt_reg_AraC-type_HTH"/>
</dbReference>
<dbReference type="Gene3D" id="1.10.10.60">
    <property type="entry name" value="Homeodomain-like"/>
    <property type="match status" value="2"/>
</dbReference>
<dbReference type="SMART" id="SM00342">
    <property type="entry name" value="HTH_ARAC"/>
    <property type="match status" value="1"/>
</dbReference>
<comment type="caution">
    <text evidence="5">The sequence shown here is derived from an EMBL/GenBank/DDBJ whole genome shotgun (WGS) entry which is preliminary data.</text>
</comment>
<sequence length="394" mass="45591">MNYVSFCRMYFSVTHIPVSLMKKNEAIYSSIGEVCSVKAARYWEMAPIDDTPNFYRYSPDIEYGVVHILGTDYAIVLGPAFSVPVTSEIIRTYMHENAIALEYQEAVAEFLCTIPRITYQQFSRHLALIHLCLNQKEISVQDLFQQDNEHVRKREEQNVNEIANNIENNNLHDSYYFEQELYQAVKEGNPVKLDHFLNTNKFQSIEGKMANTPLRHAKNLFIATTTKVGMLGAIPGGLDIEKTYQLMDLYIQECERLQTISDVKSLQYSMIQDFCHHTANTHIPEGISSEIYNCMSYIRCHTNENLSIEDIAKQIHRSSSYTMKHFKEELGINIGAYIVRCKLEDAKGLLTYSDKSLTEISNYLCFSSQSYFQNVFKKKYGLTPLQYRKKTQHI</sequence>
<keyword evidence="6" id="KW-1185">Reference proteome</keyword>
<organism evidence="5 6">
    <name type="scientific">Blautia segnis</name>
    <dbReference type="NCBI Taxonomy" id="2763030"/>
    <lineage>
        <taxon>Bacteria</taxon>
        <taxon>Bacillati</taxon>
        <taxon>Bacillota</taxon>
        <taxon>Clostridia</taxon>
        <taxon>Lachnospirales</taxon>
        <taxon>Lachnospiraceae</taxon>
        <taxon>Blautia</taxon>
    </lineage>
</organism>
<keyword evidence="2" id="KW-0238">DNA-binding</keyword>
<protein>
    <submittedName>
        <fullName evidence="5">Helix-turn-helix domain-containing protein</fullName>
    </submittedName>
</protein>
<dbReference type="RefSeq" id="WP_117854240.1">
    <property type="nucleotide sequence ID" value="NZ_JACOOT010000024.1"/>
</dbReference>
<evidence type="ECO:0000256" key="3">
    <source>
        <dbReference type="ARBA" id="ARBA00023163"/>
    </source>
</evidence>
<dbReference type="PROSITE" id="PS01124">
    <property type="entry name" value="HTH_ARAC_FAMILY_2"/>
    <property type="match status" value="1"/>
</dbReference>
<dbReference type="GO" id="GO:0043565">
    <property type="term" value="F:sequence-specific DNA binding"/>
    <property type="evidence" value="ECO:0007669"/>
    <property type="project" value="InterPro"/>
</dbReference>
<dbReference type="SUPFAM" id="SSF46689">
    <property type="entry name" value="Homeodomain-like"/>
    <property type="match status" value="2"/>
</dbReference>
<gene>
    <name evidence="5" type="ORF">H8S54_10560</name>
</gene>
<evidence type="ECO:0000256" key="1">
    <source>
        <dbReference type="ARBA" id="ARBA00023015"/>
    </source>
</evidence>
<reference evidence="5 6" key="1">
    <citation type="submission" date="2020-08" db="EMBL/GenBank/DDBJ databases">
        <title>Genome public.</title>
        <authorList>
            <person name="Liu C."/>
            <person name="Sun Q."/>
        </authorList>
    </citation>
    <scope>NUCLEOTIDE SEQUENCE [LARGE SCALE GENOMIC DNA]</scope>
    <source>
        <strain evidence="5 6">BX17</strain>
    </source>
</reference>
<name>A0A8I0DSB5_9FIRM</name>
<dbReference type="GO" id="GO:0003700">
    <property type="term" value="F:DNA-binding transcription factor activity"/>
    <property type="evidence" value="ECO:0007669"/>
    <property type="project" value="InterPro"/>
</dbReference>
<dbReference type="EMBL" id="JACOOT010000024">
    <property type="protein sequence ID" value="MBC5651547.1"/>
    <property type="molecule type" value="Genomic_DNA"/>
</dbReference>
<dbReference type="Proteomes" id="UP000652847">
    <property type="component" value="Unassembled WGS sequence"/>
</dbReference>
<keyword evidence="3" id="KW-0804">Transcription</keyword>